<accession>A0A918YUG7</accession>
<feature type="transmembrane region" description="Helical" evidence="1">
    <location>
        <begin position="71"/>
        <end position="88"/>
    </location>
</feature>
<protein>
    <submittedName>
        <fullName evidence="2">Uncharacterized protein</fullName>
    </submittedName>
</protein>
<reference evidence="2" key="1">
    <citation type="journal article" date="2014" name="Int. J. Syst. Evol. Microbiol.">
        <title>Complete genome sequence of Corynebacterium casei LMG S-19264T (=DSM 44701T), isolated from a smear-ripened cheese.</title>
        <authorList>
            <consortium name="US DOE Joint Genome Institute (JGI-PGF)"/>
            <person name="Walter F."/>
            <person name="Albersmeier A."/>
            <person name="Kalinowski J."/>
            <person name="Ruckert C."/>
        </authorList>
    </citation>
    <scope>NUCLEOTIDE SEQUENCE</scope>
    <source>
        <strain evidence="2">JCM 4646</strain>
    </source>
</reference>
<dbReference type="AlphaFoldDB" id="A0A918YUG7"/>
<comment type="caution">
    <text evidence="2">The sequence shown here is derived from an EMBL/GenBank/DDBJ whole genome shotgun (WGS) entry which is preliminary data.</text>
</comment>
<reference evidence="2" key="2">
    <citation type="submission" date="2020-09" db="EMBL/GenBank/DDBJ databases">
        <authorList>
            <person name="Sun Q."/>
            <person name="Ohkuma M."/>
        </authorList>
    </citation>
    <scope>NUCLEOTIDE SEQUENCE</scope>
    <source>
        <strain evidence="2">JCM 4646</strain>
    </source>
</reference>
<dbReference type="EMBL" id="BNBO01000082">
    <property type="protein sequence ID" value="GHE25240.1"/>
    <property type="molecule type" value="Genomic_DNA"/>
</dbReference>
<keyword evidence="1" id="KW-1133">Transmembrane helix</keyword>
<feature type="transmembrane region" description="Helical" evidence="1">
    <location>
        <begin position="28"/>
        <end position="51"/>
    </location>
</feature>
<dbReference type="RefSeq" id="WP_190215527.1">
    <property type="nucleotide sequence ID" value="NZ_BNBO01000082.1"/>
</dbReference>
<keyword evidence="1" id="KW-0812">Transmembrane</keyword>
<keyword evidence="1" id="KW-0472">Membrane</keyword>
<evidence type="ECO:0000313" key="2">
    <source>
        <dbReference type="EMBL" id="GHE25240.1"/>
    </source>
</evidence>
<proteinExistence type="predicted"/>
<feature type="transmembrane region" description="Helical" evidence="1">
    <location>
        <begin position="153"/>
        <end position="179"/>
    </location>
</feature>
<dbReference type="GeneID" id="95357866"/>
<keyword evidence="3" id="KW-1185">Reference proteome</keyword>
<dbReference type="Proteomes" id="UP000617734">
    <property type="component" value="Unassembled WGS sequence"/>
</dbReference>
<organism evidence="2 3">
    <name type="scientific">Kitasatospora indigofera</name>
    <dbReference type="NCBI Taxonomy" id="67307"/>
    <lineage>
        <taxon>Bacteria</taxon>
        <taxon>Bacillati</taxon>
        <taxon>Actinomycetota</taxon>
        <taxon>Actinomycetes</taxon>
        <taxon>Kitasatosporales</taxon>
        <taxon>Streptomycetaceae</taxon>
        <taxon>Kitasatospora</taxon>
    </lineage>
</organism>
<evidence type="ECO:0000313" key="3">
    <source>
        <dbReference type="Proteomes" id="UP000617734"/>
    </source>
</evidence>
<name>A0A918YUG7_9ACTN</name>
<feature type="transmembrane region" description="Helical" evidence="1">
    <location>
        <begin position="109"/>
        <end position="133"/>
    </location>
</feature>
<evidence type="ECO:0000256" key="1">
    <source>
        <dbReference type="SAM" id="Phobius"/>
    </source>
</evidence>
<gene>
    <name evidence="2" type="ORF">GCM10018781_76410</name>
</gene>
<sequence>MPVVRKLLGALPDREPLPRPRVRDIGRAITWSIAGTLASLYLAFTVAAAWPGAQAAATGAAPSEGLTTAHTMLWASAVWLGLALPAWLMAGIAERAPAVGLPRMSPRQLLAATCAVFCLAEAPMFFVSALFALARTHSRTLTAYSGGSRGSTLMGDVASSIAAGISEEIVVLVLPVLLAWRIAEVLTGVRLRRLGLVVLVVALTAVRFRTTWNMGWPLCRLHLGRPSPCCCTYARARCCPSCSRMRYST</sequence>